<dbReference type="PANTHER" id="PTHR10030:SF37">
    <property type="entry name" value="ALPHA-L-FUCOSIDASE-RELATED"/>
    <property type="match status" value="1"/>
</dbReference>
<evidence type="ECO:0000313" key="9">
    <source>
        <dbReference type="Proteomes" id="UP001500213"/>
    </source>
</evidence>
<dbReference type="EMBL" id="BAABBX010000001">
    <property type="protein sequence ID" value="GAA4182579.1"/>
    <property type="molecule type" value="Genomic_DNA"/>
</dbReference>
<dbReference type="SMART" id="SM00812">
    <property type="entry name" value="Alpha_L_fucos"/>
    <property type="match status" value="1"/>
</dbReference>
<dbReference type="SUPFAM" id="SSF51445">
    <property type="entry name" value="(Trans)glycosidases"/>
    <property type="match status" value="1"/>
</dbReference>
<evidence type="ECO:0000256" key="1">
    <source>
        <dbReference type="ARBA" id="ARBA00004071"/>
    </source>
</evidence>
<dbReference type="InterPro" id="IPR017853">
    <property type="entry name" value="GH"/>
</dbReference>
<comment type="function">
    <text evidence="1">Alpha-L-fucosidase is responsible for hydrolyzing the alpha-1,6-linked fucose joined to the reducing-end N-acetylglucosamine of the carbohydrate moieties of glycoproteins.</text>
</comment>
<dbReference type="InterPro" id="IPR000933">
    <property type="entry name" value="Glyco_hydro_29"/>
</dbReference>
<accession>A0ABP8AEB0</accession>
<name>A0ABP8AEB0_9MICO</name>
<dbReference type="Gene3D" id="3.20.20.80">
    <property type="entry name" value="Glycosidases"/>
    <property type="match status" value="1"/>
</dbReference>
<protein>
    <recommendedName>
        <fullName evidence="3">alpha-L-fucosidase</fullName>
        <ecNumber evidence="3">3.2.1.51</ecNumber>
    </recommendedName>
</protein>
<dbReference type="InterPro" id="IPR016286">
    <property type="entry name" value="FUC_metazoa-typ"/>
</dbReference>
<gene>
    <name evidence="8" type="ORF">GCM10022288_00690</name>
</gene>
<dbReference type="Proteomes" id="UP001500213">
    <property type="component" value="Unassembled WGS sequence"/>
</dbReference>
<evidence type="ECO:0000256" key="6">
    <source>
        <dbReference type="ARBA" id="ARBA00023295"/>
    </source>
</evidence>
<evidence type="ECO:0000313" key="8">
    <source>
        <dbReference type="EMBL" id="GAA4182579.1"/>
    </source>
</evidence>
<dbReference type="Pfam" id="PF01120">
    <property type="entry name" value="Alpha_L_fucos"/>
    <property type="match status" value="1"/>
</dbReference>
<evidence type="ECO:0000259" key="7">
    <source>
        <dbReference type="Pfam" id="PF01120"/>
    </source>
</evidence>
<comment type="caution">
    <text evidence="8">The sequence shown here is derived from an EMBL/GenBank/DDBJ whole genome shotgun (WGS) entry which is preliminary data.</text>
</comment>
<dbReference type="InterPro" id="IPR057739">
    <property type="entry name" value="Glyco_hydro_29_N"/>
</dbReference>
<comment type="similarity">
    <text evidence="2">Belongs to the glycosyl hydrolase 29 family.</text>
</comment>
<reference evidence="9" key="1">
    <citation type="journal article" date="2019" name="Int. J. Syst. Evol. Microbiol.">
        <title>The Global Catalogue of Microorganisms (GCM) 10K type strain sequencing project: providing services to taxonomists for standard genome sequencing and annotation.</title>
        <authorList>
            <consortium name="The Broad Institute Genomics Platform"/>
            <consortium name="The Broad Institute Genome Sequencing Center for Infectious Disease"/>
            <person name="Wu L."/>
            <person name="Ma J."/>
        </authorList>
    </citation>
    <scope>NUCLEOTIDE SEQUENCE [LARGE SCALE GENOMIC DNA]</scope>
    <source>
        <strain evidence="9">JCM 17593</strain>
    </source>
</reference>
<evidence type="ECO:0000256" key="5">
    <source>
        <dbReference type="ARBA" id="ARBA00022801"/>
    </source>
</evidence>
<proteinExistence type="inferred from homology"/>
<evidence type="ECO:0000256" key="4">
    <source>
        <dbReference type="ARBA" id="ARBA00022729"/>
    </source>
</evidence>
<evidence type="ECO:0000256" key="3">
    <source>
        <dbReference type="ARBA" id="ARBA00012662"/>
    </source>
</evidence>
<keyword evidence="4" id="KW-0732">Signal</keyword>
<dbReference type="PANTHER" id="PTHR10030">
    <property type="entry name" value="ALPHA-L-FUCOSIDASE"/>
    <property type="match status" value="1"/>
</dbReference>
<dbReference type="EC" id="3.2.1.51" evidence="3"/>
<sequence length="414" mass="45467">MPRPTAEQLAWQRMRLGAFFHFGLNTFHGVEWSDGTLPAAGFVPGELDADQWVRTARELGARYVVLTAKHHDGFCLWPTATTAYSVAASPWRGGAGDVVREVADACARHGLSLGLYLSPWDRNAPQYADPAAYDDFYAAQLRELCGNYGDIAEIWFDGAGSEGRVYDWGRYLEVVRELQPRAMVFNMGAPTIRWVGNEDGLAADPVRYAVDRGELSNYTDDRVDYGGAFYLPPECDVSIRHGWFWAEHDEPKSLDHLLAIYYGSVGLGANLLLNLPPDTRGLIPDSDVARVRELRAELDRRFGDRLAAELSATADGWRADFAAEIELDHLLLQEELADGQRVRGFEVVTDAGEPVARGGSIGAQRLCVFPMRRVRSLTVRVGGEGAALSGVTGFRTGVSTVPSIEYAAPTDAPE</sequence>
<keyword evidence="5" id="KW-0378">Hydrolase</keyword>
<dbReference type="PRINTS" id="PR00741">
    <property type="entry name" value="GLHYDRLASE29"/>
</dbReference>
<organism evidence="8 9">
    <name type="scientific">Gryllotalpicola kribbensis</name>
    <dbReference type="NCBI Taxonomy" id="993084"/>
    <lineage>
        <taxon>Bacteria</taxon>
        <taxon>Bacillati</taxon>
        <taxon>Actinomycetota</taxon>
        <taxon>Actinomycetes</taxon>
        <taxon>Micrococcales</taxon>
        <taxon>Microbacteriaceae</taxon>
        <taxon>Gryllotalpicola</taxon>
    </lineage>
</organism>
<dbReference type="Gene3D" id="2.60.120.260">
    <property type="entry name" value="Galactose-binding domain-like"/>
    <property type="match status" value="1"/>
</dbReference>
<dbReference type="RefSeq" id="WP_344772615.1">
    <property type="nucleotide sequence ID" value="NZ_BAABBX010000001.1"/>
</dbReference>
<feature type="domain" description="Glycoside hydrolase family 29 N-terminal" evidence="7">
    <location>
        <begin position="39"/>
        <end position="294"/>
    </location>
</feature>
<keyword evidence="9" id="KW-1185">Reference proteome</keyword>
<keyword evidence="6" id="KW-0326">Glycosidase</keyword>
<evidence type="ECO:0000256" key="2">
    <source>
        <dbReference type="ARBA" id="ARBA00007951"/>
    </source>
</evidence>